<dbReference type="SUPFAM" id="SSF53335">
    <property type="entry name" value="S-adenosyl-L-methionine-dependent methyltransferases"/>
    <property type="match status" value="1"/>
</dbReference>
<name>A0A4S2MQD0_9PEZI</name>
<dbReference type="Pfam" id="PF13489">
    <property type="entry name" value="Methyltransf_23"/>
    <property type="match status" value="1"/>
</dbReference>
<sequence>MPNYPPRESSLHPTYPTSMAGFIHSNEPIEANESDWEIFSDYSSASEAGSNLSVASSIRDYVYENGRRYHRYGDEGKYILPNDETEQDRLDLIHHVFLMILGGELHLAPVGNPKNVLDCGTGTGIWALDFGEQHPESTVTGVDLSPIQPVWSVPNVRFDVDDLEKEWVWPQDHFDFIHIRCICNGIRDYQQLINQAFTHTNPGGWVELTEFSFEIVSNDGTLVPNTALAQYFDTLVNAYKRVGQVFPCPKMMRESMENAGFVDIVEKTFNTPWGPWPKNEKLREIGTNMALVGSAGFEAYALAAMTRALGMDLMEAKDLCHRAHMDVLNRNIHVMNPTYFLYGRKPE</sequence>
<keyword evidence="1" id="KW-0808">Transferase</keyword>
<dbReference type="AlphaFoldDB" id="A0A4S2MQD0"/>
<dbReference type="STRING" id="341454.A0A4S2MQD0"/>
<protein>
    <submittedName>
        <fullName evidence="1">UMTA methyltransferase family protein</fullName>
    </submittedName>
</protein>
<evidence type="ECO:0000313" key="1">
    <source>
        <dbReference type="EMBL" id="TGZ77539.1"/>
    </source>
</evidence>
<dbReference type="Gene3D" id="3.40.50.150">
    <property type="entry name" value="Vaccinia Virus protein VP39"/>
    <property type="match status" value="1"/>
</dbReference>
<dbReference type="InterPro" id="IPR029063">
    <property type="entry name" value="SAM-dependent_MTases_sf"/>
</dbReference>
<keyword evidence="1" id="KW-0489">Methyltransferase</keyword>
<dbReference type="OrthoDB" id="2013972at2759"/>
<organism evidence="1 2">
    <name type="scientific">Ascodesmis nigricans</name>
    <dbReference type="NCBI Taxonomy" id="341454"/>
    <lineage>
        <taxon>Eukaryota</taxon>
        <taxon>Fungi</taxon>
        <taxon>Dikarya</taxon>
        <taxon>Ascomycota</taxon>
        <taxon>Pezizomycotina</taxon>
        <taxon>Pezizomycetes</taxon>
        <taxon>Pezizales</taxon>
        <taxon>Ascodesmidaceae</taxon>
        <taxon>Ascodesmis</taxon>
    </lineage>
</organism>
<dbReference type="Proteomes" id="UP000298138">
    <property type="component" value="Unassembled WGS sequence"/>
</dbReference>
<dbReference type="PANTHER" id="PTHR43591:SF24">
    <property type="entry name" value="2-METHOXY-6-POLYPRENYL-1,4-BENZOQUINOL METHYLASE, MITOCHONDRIAL"/>
    <property type="match status" value="1"/>
</dbReference>
<accession>A0A4S2MQD0</accession>
<gene>
    <name evidence="1" type="ORF">EX30DRAFT_398505</name>
</gene>
<dbReference type="GO" id="GO:0032259">
    <property type="term" value="P:methylation"/>
    <property type="evidence" value="ECO:0007669"/>
    <property type="project" value="UniProtKB-KW"/>
</dbReference>
<dbReference type="InParanoid" id="A0A4S2MQD0"/>
<dbReference type="PANTHER" id="PTHR43591">
    <property type="entry name" value="METHYLTRANSFERASE"/>
    <property type="match status" value="1"/>
</dbReference>
<dbReference type="GO" id="GO:0008168">
    <property type="term" value="F:methyltransferase activity"/>
    <property type="evidence" value="ECO:0007669"/>
    <property type="project" value="UniProtKB-KW"/>
</dbReference>
<keyword evidence="2" id="KW-1185">Reference proteome</keyword>
<proteinExistence type="predicted"/>
<reference evidence="1 2" key="1">
    <citation type="submission" date="2019-04" db="EMBL/GenBank/DDBJ databases">
        <title>Comparative genomics and transcriptomics to analyze fruiting body development in filamentous ascomycetes.</title>
        <authorList>
            <consortium name="DOE Joint Genome Institute"/>
            <person name="Lutkenhaus R."/>
            <person name="Traeger S."/>
            <person name="Breuer J."/>
            <person name="Kuo A."/>
            <person name="Lipzen A."/>
            <person name="Pangilinan J."/>
            <person name="Dilworth D."/>
            <person name="Sandor L."/>
            <person name="Poggeler S."/>
            <person name="Barry K."/>
            <person name="Grigoriev I.V."/>
            <person name="Nowrousian M."/>
        </authorList>
    </citation>
    <scope>NUCLEOTIDE SEQUENCE [LARGE SCALE GENOMIC DNA]</scope>
    <source>
        <strain evidence="1 2">CBS 389.68</strain>
    </source>
</reference>
<dbReference type="EMBL" id="ML220152">
    <property type="protein sequence ID" value="TGZ77539.1"/>
    <property type="molecule type" value="Genomic_DNA"/>
</dbReference>
<evidence type="ECO:0000313" key="2">
    <source>
        <dbReference type="Proteomes" id="UP000298138"/>
    </source>
</evidence>
<dbReference type="CDD" id="cd02440">
    <property type="entry name" value="AdoMet_MTases"/>
    <property type="match status" value="1"/>
</dbReference>